<proteinExistence type="evidence at transcript level"/>
<protein>
    <submittedName>
        <fullName evidence="1">Macaca fascicularis brain cDNA, clone: QflA-23718</fullName>
    </submittedName>
</protein>
<dbReference type="AlphaFoldDB" id="I7G7W0"/>
<accession>I7G7W0</accession>
<sequence length="42" mass="4979">MKKCMSIQNILLFLVEFFSAVMLVAKLLKECLYIFFLINCLF</sequence>
<dbReference type="EMBL" id="AB173685">
    <property type="protein sequence ID" value="BAE90747.1"/>
    <property type="molecule type" value="mRNA"/>
</dbReference>
<name>I7G7W0_MACFA</name>
<evidence type="ECO:0000313" key="1">
    <source>
        <dbReference type="EMBL" id="BAE90747.1"/>
    </source>
</evidence>
<reference evidence="1" key="1">
    <citation type="journal article" date="2007" name="PLoS Biol.">
        <title>Rate of evolution in brain-expressed genes in humans and other primates.</title>
        <authorList>
            <person name="Wang H.-Y."/>
            <person name="Chien H.-C."/>
            <person name="Osada N."/>
            <person name="Hashimoto K."/>
            <person name="Sugano S."/>
            <person name="Gojobori T."/>
            <person name="Chou C.-K."/>
            <person name="Tsai S.-F."/>
            <person name="Wu C.-I."/>
            <person name="Shen C.-K.J."/>
        </authorList>
    </citation>
    <scope>NUCLEOTIDE SEQUENCE</scope>
</reference>
<organism evidence="1">
    <name type="scientific">Macaca fascicularis</name>
    <name type="common">Crab-eating macaque</name>
    <name type="synonym">Cynomolgus monkey</name>
    <dbReference type="NCBI Taxonomy" id="9541"/>
    <lineage>
        <taxon>Eukaryota</taxon>
        <taxon>Metazoa</taxon>
        <taxon>Chordata</taxon>
        <taxon>Craniata</taxon>
        <taxon>Vertebrata</taxon>
        <taxon>Euteleostomi</taxon>
        <taxon>Mammalia</taxon>
        <taxon>Eutheria</taxon>
        <taxon>Euarchontoglires</taxon>
        <taxon>Primates</taxon>
        <taxon>Haplorrhini</taxon>
        <taxon>Catarrhini</taxon>
        <taxon>Cercopithecidae</taxon>
        <taxon>Cercopithecinae</taxon>
        <taxon>Macaca</taxon>
    </lineage>
</organism>